<dbReference type="EC" id="3.1.3.12" evidence="2"/>
<dbReference type="InterPro" id="IPR036412">
    <property type="entry name" value="HAD-like_sf"/>
</dbReference>
<comment type="similarity">
    <text evidence="2">Belongs to the trehalose phosphatase family.</text>
</comment>
<evidence type="ECO:0000313" key="5">
    <source>
        <dbReference type="Proteomes" id="UP000681594"/>
    </source>
</evidence>
<dbReference type="Gene3D" id="3.40.50.1000">
    <property type="entry name" value="HAD superfamily/HAD-like"/>
    <property type="match status" value="1"/>
</dbReference>
<feature type="region of interest" description="Disordered" evidence="3">
    <location>
        <begin position="1"/>
        <end position="21"/>
    </location>
</feature>
<proteinExistence type="inferred from homology"/>
<dbReference type="NCBIfam" id="TIGR00685">
    <property type="entry name" value="T6PP"/>
    <property type="match status" value="1"/>
</dbReference>
<name>A0ABS4AJV7_9PROT</name>
<evidence type="ECO:0000256" key="3">
    <source>
        <dbReference type="SAM" id="MobiDB-lite"/>
    </source>
</evidence>
<dbReference type="PANTHER" id="PTHR43768:SF3">
    <property type="entry name" value="TREHALOSE 6-PHOSPHATE PHOSPHATASE"/>
    <property type="match status" value="1"/>
</dbReference>
<comment type="caution">
    <text evidence="4">The sequence shown here is derived from an EMBL/GenBank/DDBJ whole genome shotgun (WGS) entry which is preliminary data.</text>
</comment>
<comment type="cofactor">
    <cofactor evidence="2">
        <name>Mg(2+)</name>
        <dbReference type="ChEBI" id="CHEBI:18420"/>
    </cofactor>
</comment>
<comment type="catalytic activity">
    <reaction evidence="2">
        <text>alpha,alpha-trehalose 6-phosphate + H2O = alpha,alpha-trehalose + phosphate</text>
        <dbReference type="Rhea" id="RHEA:23420"/>
        <dbReference type="ChEBI" id="CHEBI:15377"/>
        <dbReference type="ChEBI" id="CHEBI:16551"/>
        <dbReference type="ChEBI" id="CHEBI:43474"/>
        <dbReference type="ChEBI" id="CHEBI:58429"/>
        <dbReference type="EC" id="3.1.3.12"/>
    </reaction>
</comment>
<dbReference type="PANTHER" id="PTHR43768">
    <property type="entry name" value="TREHALOSE 6-PHOSPHATE PHOSPHATASE"/>
    <property type="match status" value="1"/>
</dbReference>
<accession>A0ABS4AJV7</accession>
<dbReference type="EMBL" id="JAGIZB010000020">
    <property type="protein sequence ID" value="MBP0446768.1"/>
    <property type="molecule type" value="Genomic_DNA"/>
</dbReference>
<dbReference type="RefSeq" id="WP_209381036.1">
    <property type="nucleotide sequence ID" value="NZ_JAGIZB010000020.1"/>
</dbReference>
<comment type="function">
    <text evidence="2">Removes the phosphate from trehalose 6-phosphate to produce free trehalose.</text>
</comment>
<evidence type="ECO:0000313" key="4">
    <source>
        <dbReference type="EMBL" id="MBP0446768.1"/>
    </source>
</evidence>
<dbReference type="Pfam" id="PF02358">
    <property type="entry name" value="Trehalose_PPase"/>
    <property type="match status" value="1"/>
</dbReference>
<dbReference type="InterPro" id="IPR023214">
    <property type="entry name" value="HAD_sf"/>
</dbReference>
<dbReference type="Gene3D" id="3.30.70.1020">
    <property type="entry name" value="Trehalose-6-phosphate phosphatase related protein, domain 2"/>
    <property type="match status" value="1"/>
</dbReference>
<keyword evidence="2" id="KW-0460">Magnesium</keyword>
<keyword evidence="1 2" id="KW-0378">Hydrolase</keyword>
<comment type="pathway">
    <text evidence="2">Glycan biosynthesis; trehalose biosynthesis.</text>
</comment>
<dbReference type="SUPFAM" id="SSF56784">
    <property type="entry name" value="HAD-like"/>
    <property type="match status" value="1"/>
</dbReference>
<sequence>MSESNEAGPSLPGPPLPGPDTALFLDMDGTLLDIAARPDAVVVPEELPGLLMRLQEALGGAVAVVTGRGLSVARGYAGVPDLPIGAEHGAVLDPALPGAPPLPVPPSEWRRAADEWAAARPGTLAEHKTHGLVLHFRQRPEAEPEALALLRELLAGGDGSFRILPAHAAAELRPVGADKGGAVHRLMAVPPFTGRRPIFIGDDVTDEDGMAACAQYGGYGLRVPDDFAGRPALVRSWLARVANAVSGGEPG</sequence>
<gene>
    <name evidence="4" type="primary">otsB</name>
    <name evidence="4" type="ORF">J8J14_18490</name>
</gene>
<dbReference type="InterPro" id="IPR003337">
    <property type="entry name" value="Trehalose_PPase"/>
</dbReference>
<evidence type="ECO:0000256" key="1">
    <source>
        <dbReference type="ARBA" id="ARBA00022801"/>
    </source>
</evidence>
<organism evidence="4 5">
    <name type="scientific">Pararoseomonas baculiformis</name>
    <dbReference type="NCBI Taxonomy" id="2820812"/>
    <lineage>
        <taxon>Bacteria</taxon>
        <taxon>Pseudomonadati</taxon>
        <taxon>Pseudomonadota</taxon>
        <taxon>Alphaproteobacteria</taxon>
        <taxon>Acetobacterales</taxon>
        <taxon>Acetobacteraceae</taxon>
        <taxon>Pararoseomonas</taxon>
    </lineage>
</organism>
<keyword evidence="5" id="KW-1185">Reference proteome</keyword>
<protein>
    <recommendedName>
        <fullName evidence="2">Trehalose 6-phosphate phosphatase</fullName>
        <ecNumber evidence="2">3.1.3.12</ecNumber>
    </recommendedName>
</protein>
<dbReference type="Proteomes" id="UP000681594">
    <property type="component" value="Unassembled WGS sequence"/>
</dbReference>
<keyword evidence="2" id="KW-0479">Metal-binding</keyword>
<dbReference type="InterPro" id="IPR044651">
    <property type="entry name" value="OTSB-like"/>
</dbReference>
<evidence type="ECO:0000256" key="2">
    <source>
        <dbReference type="RuleBase" id="RU361117"/>
    </source>
</evidence>
<dbReference type="GO" id="GO:0004805">
    <property type="term" value="F:trehalose-phosphatase activity"/>
    <property type="evidence" value="ECO:0007669"/>
    <property type="project" value="UniProtKB-EC"/>
</dbReference>
<reference evidence="4 5" key="1">
    <citation type="submission" date="2021-03" db="EMBL/GenBank/DDBJ databases">
        <authorList>
            <person name="So Y."/>
        </authorList>
    </citation>
    <scope>NUCLEOTIDE SEQUENCE [LARGE SCALE GENOMIC DNA]</scope>
    <source>
        <strain evidence="4 5">SSH11</strain>
    </source>
</reference>